<evidence type="ECO:0000256" key="3">
    <source>
        <dbReference type="ARBA" id="ARBA00022723"/>
    </source>
</evidence>
<keyword evidence="7 9" id="KW-0472">Membrane</keyword>
<keyword evidence="4 8" id="KW-0863">Zinc-finger</keyword>
<dbReference type="SUPFAM" id="SSF57850">
    <property type="entry name" value="RING/U-box"/>
    <property type="match status" value="1"/>
</dbReference>
<reference evidence="11" key="1">
    <citation type="submission" date="2019-12" db="EMBL/GenBank/DDBJ databases">
        <authorList>
            <person name="Scholz U."/>
            <person name="Mascher M."/>
            <person name="Fiebig A."/>
        </authorList>
    </citation>
    <scope>NUCLEOTIDE SEQUENCE</scope>
</reference>
<protein>
    <recommendedName>
        <fullName evidence="10">RING-type domain-containing protein</fullName>
    </recommendedName>
</protein>
<keyword evidence="3" id="KW-0479">Metal-binding</keyword>
<dbReference type="InterPro" id="IPR001841">
    <property type="entry name" value="Znf_RING"/>
</dbReference>
<keyword evidence="5" id="KW-0862">Zinc</keyword>
<dbReference type="EMBL" id="LR746264">
    <property type="protein sequence ID" value="CAA7389399.1"/>
    <property type="molecule type" value="Genomic_DNA"/>
</dbReference>
<comment type="subcellular location">
    <subcellularLocation>
        <location evidence="1">Membrane</location>
    </subcellularLocation>
</comment>
<evidence type="ECO:0000313" key="12">
    <source>
        <dbReference type="EMBL" id="CAA7389399.1"/>
    </source>
</evidence>
<dbReference type="PANTHER" id="PTHR46539:SF25">
    <property type="entry name" value="(WILD MALAYSIAN BANANA) HYPOTHETICAL PROTEIN"/>
    <property type="match status" value="1"/>
</dbReference>
<evidence type="ECO:0000313" key="11">
    <source>
        <dbReference type="EMBL" id="CAA2614950.1"/>
    </source>
</evidence>
<keyword evidence="13" id="KW-1185">Reference proteome</keyword>
<dbReference type="UniPathway" id="UPA00143"/>
<evidence type="ECO:0000256" key="1">
    <source>
        <dbReference type="ARBA" id="ARBA00004370"/>
    </source>
</evidence>
<proteinExistence type="predicted"/>
<feature type="transmembrane region" description="Helical" evidence="9">
    <location>
        <begin position="30"/>
        <end position="50"/>
    </location>
</feature>
<dbReference type="GO" id="GO:0016020">
    <property type="term" value="C:membrane"/>
    <property type="evidence" value="ECO:0007669"/>
    <property type="project" value="UniProtKB-SubCell"/>
</dbReference>
<gene>
    <name evidence="11" type="ORF">SI7747_01001315</name>
    <name evidence="12" type="ORF">SI8410_01001447</name>
</gene>
<evidence type="ECO:0000256" key="4">
    <source>
        <dbReference type="ARBA" id="ARBA00022771"/>
    </source>
</evidence>
<dbReference type="Proteomes" id="UP000663760">
    <property type="component" value="Chromosome 1"/>
</dbReference>
<evidence type="ECO:0000256" key="7">
    <source>
        <dbReference type="ARBA" id="ARBA00023136"/>
    </source>
</evidence>
<dbReference type="PROSITE" id="PS50089">
    <property type="entry name" value="ZF_RING_2"/>
    <property type="match status" value="1"/>
</dbReference>
<evidence type="ECO:0000256" key="9">
    <source>
        <dbReference type="SAM" id="Phobius"/>
    </source>
</evidence>
<evidence type="ECO:0000256" key="2">
    <source>
        <dbReference type="ARBA" id="ARBA00022692"/>
    </source>
</evidence>
<dbReference type="Pfam" id="PF13639">
    <property type="entry name" value="zf-RING_2"/>
    <property type="match status" value="1"/>
</dbReference>
<dbReference type="InterPro" id="IPR013083">
    <property type="entry name" value="Znf_RING/FYVE/PHD"/>
</dbReference>
<keyword evidence="2 9" id="KW-0812">Transmembrane</keyword>
<evidence type="ECO:0000256" key="8">
    <source>
        <dbReference type="PROSITE-ProRule" id="PRU00175"/>
    </source>
</evidence>
<sequence length="162" mass="17780">MASQEPGQRFHWHYGELDDKNFQLHGRSSILVAVIVFSVLLLFTLLCLYVRWTCRYRRQEAVVSVSNHRSASTSRQSTLVSSGLDQAAIDALPVCIVSSPADEAQCSICLSNLVAGQKVKHLRGCNHGFHPECVDEWLKGQSSCPLCRASLITGSAPLEAPV</sequence>
<evidence type="ECO:0000313" key="13">
    <source>
        <dbReference type="Proteomes" id="UP000663760"/>
    </source>
</evidence>
<evidence type="ECO:0000256" key="5">
    <source>
        <dbReference type="ARBA" id="ARBA00022833"/>
    </source>
</evidence>
<evidence type="ECO:0000256" key="6">
    <source>
        <dbReference type="ARBA" id="ARBA00022989"/>
    </source>
</evidence>
<dbReference type="AlphaFoldDB" id="A0A7I8IAM2"/>
<evidence type="ECO:0000259" key="10">
    <source>
        <dbReference type="PROSITE" id="PS50089"/>
    </source>
</evidence>
<dbReference type="GO" id="GO:0016567">
    <property type="term" value="P:protein ubiquitination"/>
    <property type="evidence" value="ECO:0007669"/>
    <property type="project" value="UniProtKB-UniPathway"/>
</dbReference>
<name>A0A7I8IAM2_SPIIN</name>
<dbReference type="Gene3D" id="3.30.40.10">
    <property type="entry name" value="Zinc/RING finger domain, C3HC4 (zinc finger)"/>
    <property type="match status" value="1"/>
</dbReference>
<dbReference type="PANTHER" id="PTHR46539">
    <property type="entry name" value="E3 UBIQUITIN-PROTEIN LIGASE ATL42"/>
    <property type="match status" value="1"/>
</dbReference>
<dbReference type="OrthoDB" id="8062037at2759"/>
<organism evidence="11">
    <name type="scientific">Spirodela intermedia</name>
    <name type="common">Intermediate duckweed</name>
    <dbReference type="NCBI Taxonomy" id="51605"/>
    <lineage>
        <taxon>Eukaryota</taxon>
        <taxon>Viridiplantae</taxon>
        <taxon>Streptophyta</taxon>
        <taxon>Embryophyta</taxon>
        <taxon>Tracheophyta</taxon>
        <taxon>Spermatophyta</taxon>
        <taxon>Magnoliopsida</taxon>
        <taxon>Liliopsida</taxon>
        <taxon>Araceae</taxon>
        <taxon>Lemnoideae</taxon>
        <taxon>Spirodela</taxon>
    </lineage>
</organism>
<keyword evidence="6 9" id="KW-1133">Transmembrane helix</keyword>
<dbReference type="SMART" id="SM00184">
    <property type="entry name" value="RING"/>
    <property type="match status" value="1"/>
</dbReference>
<accession>A0A7I8IAM2</accession>
<feature type="domain" description="RING-type" evidence="10">
    <location>
        <begin position="106"/>
        <end position="148"/>
    </location>
</feature>
<dbReference type="GO" id="GO:0008270">
    <property type="term" value="F:zinc ion binding"/>
    <property type="evidence" value="ECO:0007669"/>
    <property type="project" value="UniProtKB-KW"/>
</dbReference>
<dbReference type="EMBL" id="LR743588">
    <property type="protein sequence ID" value="CAA2614950.1"/>
    <property type="molecule type" value="Genomic_DNA"/>
</dbReference>